<dbReference type="Pfam" id="PF00378">
    <property type="entry name" value="ECH_1"/>
    <property type="match status" value="1"/>
</dbReference>
<dbReference type="InterPro" id="IPR029045">
    <property type="entry name" value="ClpP/crotonase-like_dom_sf"/>
</dbReference>
<evidence type="ECO:0000313" key="3">
    <source>
        <dbReference type="EMBL" id="AXF55176.1"/>
    </source>
</evidence>
<dbReference type="OrthoDB" id="9775794at2"/>
<dbReference type="SUPFAM" id="SSF52096">
    <property type="entry name" value="ClpP/crotonase"/>
    <property type="match status" value="1"/>
</dbReference>
<dbReference type="EC" id="4.2.1.17" evidence="3"/>
<dbReference type="Proteomes" id="UP000252100">
    <property type="component" value="Chromosome"/>
</dbReference>
<dbReference type="InterPro" id="IPR018376">
    <property type="entry name" value="Enoyl-CoA_hyd/isom_CS"/>
</dbReference>
<keyword evidence="3" id="KW-0456">Lyase</keyword>
<keyword evidence="4" id="KW-1185">Reference proteome</keyword>
<proteinExistence type="inferred from homology"/>
<dbReference type="RefSeq" id="WP_114370922.1">
    <property type="nucleotide sequence ID" value="NZ_CP031092.1"/>
</dbReference>
<dbReference type="EMBL" id="CP031092">
    <property type="protein sequence ID" value="AXF55176.1"/>
    <property type="molecule type" value="Genomic_DNA"/>
</dbReference>
<dbReference type="GO" id="GO:0004300">
    <property type="term" value="F:enoyl-CoA hydratase activity"/>
    <property type="evidence" value="ECO:0007669"/>
    <property type="project" value="UniProtKB-EC"/>
</dbReference>
<dbReference type="Gene3D" id="3.90.226.10">
    <property type="entry name" value="2-enoyl-CoA Hydratase, Chain A, domain 1"/>
    <property type="match status" value="1"/>
</dbReference>
<gene>
    <name evidence="3" type="ORF">DT065_03515</name>
</gene>
<name>A0A345BW45_9BACI</name>
<dbReference type="NCBIfam" id="NF006100">
    <property type="entry name" value="PRK08252.1"/>
    <property type="match status" value="1"/>
</dbReference>
<dbReference type="PANTHER" id="PTHR43802:SF1">
    <property type="entry name" value="IP11341P-RELATED"/>
    <property type="match status" value="1"/>
</dbReference>
<dbReference type="CDD" id="cd06558">
    <property type="entry name" value="crotonase-like"/>
    <property type="match status" value="1"/>
</dbReference>
<dbReference type="KEGG" id="rue:DT065_03515"/>
<sequence>MENNVLTEKRDKLFIITINRYEYRNAFDQKTATEMNKAIDTFEEDPGLFVAIITGAGGTFSAGADLKAAARGERATTERGGFGIFAKPPTKPIIAAVEGYAVAGGMELCLACDLIVAAKNSKMGLPEVRHNLVAVGGGLFRLPKRIPYHLVNELALTGDMWEAEVFYRYGMINRLSEPGNALKTAVELAERLLERGPTAQIASKEIIRHSFEWTDDEAWDKQKPIAKLAFESEDRNEGLKAFAEKRKPEWAGK</sequence>
<dbReference type="AlphaFoldDB" id="A0A345BW45"/>
<dbReference type="InterPro" id="IPR014748">
    <property type="entry name" value="Enoyl-CoA_hydra_C"/>
</dbReference>
<evidence type="ECO:0000313" key="4">
    <source>
        <dbReference type="Proteomes" id="UP000252100"/>
    </source>
</evidence>
<protein>
    <submittedName>
        <fullName evidence="3">Enoyl-CoA hydratase</fullName>
        <ecNumber evidence="3">4.2.1.17</ecNumber>
    </submittedName>
</protein>
<dbReference type="Gene3D" id="1.10.12.10">
    <property type="entry name" value="Lyase 2-enoyl-coa Hydratase, Chain A, domain 2"/>
    <property type="match status" value="1"/>
</dbReference>
<dbReference type="PROSITE" id="PS00166">
    <property type="entry name" value="ENOYL_COA_HYDRATASE"/>
    <property type="match status" value="1"/>
</dbReference>
<comment type="similarity">
    <text evidence="1 2">Belongs to the enoyl-CoA hydratase/isomerase family.</text>
</comment>
<evidence type="ECO:0000256" key="1">
    <source>
        <dbReference type="ARBA" id="ARBA00005254"/>
    </source>
</evidence>
<organism evidence="3 4">
    <name type="scientific">Salicibibacter kimchii</name>
    <dbReference type="NCBI Taxonomy" id="2099786"/>
    <lineage>
        <taxon>Bacteria</taxon>
        <taxon>Bacillati</taxon>
        <taxon>Bacillota</taxon>
        <taxon>Bacilli</taxon>
        <taxon>Bacillales</taxon>
        <taxon>Bacillaceae</taxon>
        <taxon>Salicibibacter</taxon>
    </lineage>
</organism>
<evidence type="ECO:0000256" key="2">
    <source>
        <dbReference type="RuleBase" id="RU003707"/>
    </source>
</evidence>
<accession>A0A345BW45</accession>
<dbReference type="InterPro" id="IPR001753">
    <property type="entry name" value="Enoyl-CoA_hydra/iso"/>
</dbReference>
<reference evidence="3 4" key="1">
    <citation type="journal article" date="2018" name="J. Microbiol.">
        <title>Salicibibacter kimchii gen. nov., sp. nov., a moderately halophilic and alkalitolerant bacterium in the family Bacillaceae, isolated from kimchi.</title>
        <authorList>
            <person name="Jang J.Y."/>
            <person name="Oh Y.J."/>
            <person name="Lim S.K."/>
            <person name="Park H.K."/>
            <person name="Lee C."/>
            <person name="Kim J.Y."/>
            <person name="Lee M.A."/>
            <person name="Choi H.J."/>
        </authorList>
    </citation>
    <scope>NUCLEOTIDE SEQUENCE [LARGE SCALE GENOMIC DNA]</scope>
    <source>
        <strain evidence="3 4">NKC1-1</strain>
    </source>
</reference>
<dbReference type="PANTHER" id="PTHR43802">
    <property type="entry name" value="ENOYL-COA HYDRATASE"/>
    <property type="match status" value="1"/>
</dbReference>